<dbReference type="GO" id="GO:0004000">
    <property type="term" value="F:adenosine deaminase activity"/>
    <property type="evidence" value="ECO:0007669"/>
    <property type="project" value="TreeGrafter"/>
</dbReference>
<dbReference type="GO" id="GO:0046103">
    <property type="term" value="P:inosine biosynthetic process"/>
    <property type="evidence" value="ECO:0007669"/>
    <property type="project" value="TreeGrafter"/>
</dbReference>
<keyword evidence="2" id="KW-0479">Metal-binding</keyword>
<dbReference type="PANTHER" id="PTHR11409:SF39">
    <property type="entry name" value="ADENOSINE DEAMINASE 2"/>
    <property type="match status" value="1"/>
</dbReference>
<keyword evidence="3" id="KW-0378">Hydrolase</keyword>
<dbReference type="EMBL" id="SEYY01022772">
    <property type="protein sequence ID" value="KAB7495305.1"/>
    <property type="molecule type" value="Genomic_DNA"/>
</dbReference>
<dbReference type="Pfam" id="PF08451">
    <property type="entry name" value="A_deaminase_N"/>
    <property type="match status" value="1"/>
</dbReference>
<dbReference type="InterPro" id="IPR001365">
    <property type="entry name" value="A_deaminase_dom"/>
</dbReference>
<comment type="cofactor">
    <cofactor evidence="1">
        <name>Zn(2+)</name>
        <dbReference type="ChEBI" id="CHEBI:29105"/>
    </cofactor>
</comment>
<dbReference type="PANTHER" id="PTHR11409">
    <property type="entry name" value="ADENOSINE DEAMINASE"/>
    <property type="match status" value="1"/>
</dbReference>
<evidence type="ECO:0000256" key="1">
    <source>
        <dbReference type="ARBA" id="ARBA00001947"/>
    </source>
</evidence>
<evidence type="ECO:0000313" key="7">
    <source>
        <dbReference type="Proteomes" id="UP000326759"/>
    </source>
</evidence>
<evidence type="ECO:0000259" key="5">
    <source>
        <dbReference type="Pfam" id="PF08451"/>
    </source>
</evidence>
<dbReference type="GO" id="GO:0005615">
    <property type="term" value="C:extracellular space"/>
    <property type="evidence" value="ECO:0007669"/>
    <property type="project" value="InterPro"/>
</dbReference>
<evidence type="ECO:0000313" key="6">
    <source>
        <dbReference type="EMBL" id="KAB7495305.1"/>
    </source>
</evidence>
<dbReference type="OrthoDB" id="7202371at2759"/>
<dbReference type="GO" id="GO:0046872">
    <property type="term" value="F:metal ion binding"/>
    <property type="evidence" value="ECO:0007669"/>
    <property type="project" value="UniProtKB-KW"/>
</dbReference>
<dbReference type="GO" id="GO:0006154">
    <property type="term" value="P:adenosine catabolic process"/>
    <property type="evidence" value="ECO:0007669"/>
    <property type="project" value="TreeGrafter"/>
</dbReference>
<dbReference type="InterPro" id="IPR013659">
    <property type="entry name" value="A_deaminase_N"/>
</dbReference>
<dbReference type="SUPFAM" id="SSF51556">
    <property type="entry name" value="Metallo-dependent hydrolases"/>
    <property type="match status" value="1"/>
</dbReference>
<name>A0A5N5SMK0_9CRUS</name>
<evidence type="ECO:0000256" key="2">
    <source>
        <dbReference type="ARBA" id="ARBA00022723"/>
    </source>
</evidence>
<evidence type="ECO:0000256" key="3">
    <source>
        <dbReference type="ARBA" id="ARBA00022801"/>
    </source>
</evidence>
<keyword evidence="7" id="KW-1185">Reference proteome</keyword>
<proteinExistence type="predicted"/>
<dbReference type="AlphaFoldDB" id="A0A5N5SMK0"/>
<dbReference type="InterPro" id="IPR006330">
    <property type="entry name" value="Ado/ade_deaminase"/>
</dbReference>
<gene>
    <name evidence="6" type="primary">CECR1</name>
    <name evidence="6" type="ORF">Anas_06982</name>
</gene>
<dbReference type="InterPro" id="IPR032466">
    <property type="entry name" value="Metal_Hydrolase"/>
</dbReference>
<dbReference type="Pfam" id="PF00962">
    <property type="entry name" value="A_deaminase"/>
    <property type="match status" value="1"/>
</dbReference>
<accession>A0A5N5SMK0</accession>
<dbReference type="Gene3D" id="3.20.20.140">
    <property type="entry name" value="Metal-dependent hydrolases"/>
    <property type="match status" value="1"/>
</dbReference>
<comment type="caution">
    <text evidence="6">The sequence shown here is derived from an EMBL/GenBank/DDBJ whole genome shotgun (WGS) entry which is preliminary data.</text>
</comment>
<evidence type="ECO:0000259" key="4">
    <source>
        <dbReference type="Pfam" id="PF00962"/>
    </source>
</evidence>
<feature type="domain" description="Adenosine deaminase" evidence="4">
    <location>
        <begin position="156"/>
        <end position="347"/>
    </location>
</feature>
<reference evidence="6 7" key="1">
    <citation type="journal article" date="2019" name="PLoS Biol.">
        <title>Sex chromosomes control vertical transmission of feminizing Wolbachia symbionts in an isopod.</title>
        <authorList>
            <person name="Becking T."/>
            <person name="Chebbi M.A."/>
            <person name="Giraud I."/>
            <person name="Moumen B."/>
            <person name="Laverre T."/>
            <person name="Caubet Y."/>
            <person name="Peccoud J."/>
            <person name="Gilbert C."/>
            <person name="Cordaux R."/>
        </authorList>
    </citation>
    <scope>NUCLEOTIDE SEQUENCE [LARGE SCALE GENOMIC DNA]</scope>
    <source>
        <strain evidence="6">ANa2</strain>
        <tissue evidence="6">Whole body excluding digestive tract and cuticle</tissue>
    </source>
</reference>
<sequence>MMLGFDLTLTEDEEKVNNILMTLKDEEMNKGFETLDFLAAKPFVESKESIDKSPVFFDTPDDSCKWALVAELRANSSSPQDFDECLFSKLSLYDPDLESLYPDLNSIWAAFQSIFGAMDGLLYEKSGKKYTEIESFQFYHNVIENFTSTHSDRFFNVRYIYGPPRKVSEAKAWYYVDLVSRLKEKFPSTIAGFDLVGQEDLGEPLTSFIDPFLSLAAHDPPIPFFFHAGETNWEGMPTDGNLYDAILLNSTRIGHGYAIAKHPKLLEMAREKDIAVEISPISNQVLRLVEDLRNHPGSFLAADSFPLVVSSDDPAIYSSLDDEEKSKYQSMWESQWNNFIQNQLKSSKKLPSSDEEKKST</sequence>
<organism evidence="6 7">
    <name type="scientific">Armadillidium nasatum</name>
    <dbReference type="NCBI Taxonomy" id="96803"/>
    <lineage>
        <taxon>Eukaryota</taxon>
        <taxon>Metazoa</taxon>
        <taxon>Ecdysozoa</taxon>
        <taxon>Arthropoda</taxon>
        <taxon>Crustacea</taxon>
        <taxon>Multicrustacea</taxon>
        <taxon>Malacostraca</taxon>
        <taxon>Eumalacostraca</taxon>
        <taxon>Peracarida</taxon>
        <taxon>Isopoda</taxon>
        <taxon>Oniscidea</taxon>
        <taxon>Crinocheta</taxon>
        <taxon>Armadillidiidae</taxon>
        <taxon>Armadillidium</taxon>
    </lineage>
</organism>
<dbReference type="Proteomes" id="UP000326759">
    <property type="component" value="Unassembled WGS sequence"/>
</dbReference>
<feature type="domain" description="Adenosine/AMP deaminase N-terminal" evidence="5">
    <location>
        <begin position="1"/>
        <end position="56"/>
    </location>
</feature>
<protein>
    <submittedName>
        <fullName evidence="6">Adenosine deaminase CECR1</fullName>
    </submittedName>
</protein>